<evidence type="ECO:0000313" key="1">
    <source>
        <dbReference type="EMBL" id="PFH46330.1"/>
    </source>
</evidence>
<dbReference type="Gene3D" id="3.80.10.10">
    <property type="entry name" value="Ribonuclease Inhibitor"/>
    <property type="match status" value="1"/>
</dbReference>
<dbReference type="OrthoDB" id="3258324at2759"/>
<evidence type="ECO:0008006" key="3">
    <source>
        <dbReference type="Google" id="ProtNLM"/>
    </source>
</evidence>
<proteinExistence type="predicted"/>
<dbReference type="AlphaFoldDB" id="A0A2A9NF49"/>
<dbReference type="InterPro" id="IPR032675">
    <property type="entry name" value="LRR_dom_sf"/>
</dbReference>
<sequence length="567" mass="64783">MPRQSKPLRPILSIFRARKSKHATNQSTSQPPQTRPLLPELPPELWVHIFRFAVSTSSGSYNPLSYPPDTSDEPISFLTFPHSHSHFSQRLQHYYSSMREKLILTKVCKAWRKFAQQILYEFIWLSKNIQATTLATTLLRQDDIRLPSDIRTPNLGHFIKHLHIETPTMGRCCPSDLRVIIDRAPCLTVYSDYRSVRRNVFTSQSRDPWSPSQLFEAVAHPSNSLKRLSWTNYDDGSFLSTLPDQLIHAAPTLEFLELTYCTADLHNPQTPLPLRDPSTQLTLPNLTSLKVTLNNATLSVLAHWHMPKLRNLSIVSADFSYAGQGFADFFKLHGSKLHQLELGHSSSTIEEHYLTIPVDPPSTTFATRGIPLAQWCPNLAQFICSADAEWNWQNPDWIAPHVLLPTHPNLELIGIRDIDKRLLDDMSFTTTLTNDESPFFMLLSQMETLLSREAFPSLHYIRDLSPTSDTMRRQLPRPAALGGGGGGESHSWDILNFWSHVLERCGNSGVWFEDLKGTNVTQRDLARFEVEARWREEEAREEERERRRLGRRLGGRLGRLVSVIGRG</sequence>
<reference evidence="1 2" key="1">
    <citation type="submission" date="2014-02" db="EMBL/GenBank/DDBJ databases">
        <title>Transposable element dynamics among asymbiotic and ectomycorrhizal Amanita fungi.</title>
        <authorList>
            <consortium name="DOE Joint Genome Institute"/>
            <person name="Hess J."/>
            <person name="Skrede I."/>
            <person name="Wolfe B."/>
            <person name="LaButti K."/>
            <person name="Ohm R.A."/>
            <person name="Grigoriev I.V."/>
            <person name="Pringle A."/>
        </authorList>
    </citation>
    <scope>NUCLEOTIDE SEQUENCE [LARGE SCALE GENOMIC DNA]</scope>
    <source>
        <strain evidence="1 2">SKay4041</strain>
    </source>
</reference>
<organism evidence="1 2">
    <name type="scientific">Amanita thiersii Skay4041</name>
    <dbReference type="NCBI Taxonomy" id="703135"/>
    <lineage>
        <taxon>Eukaryota</taxon>
        <taxon>Fungi</taxon>
        <taxon>Dikarya</taxon>
        <taxon>Basidiomycota</taxon>
        <taxon>Agaricomycotina</taxon>
        <taxon>Agaricomycetes</taxon>
        <taxon>Agaricomycetidae</taxon>
        <taxon>Agaricales</taxon>
        <taxon>Pluteineae</taxon>
        <taxon>Amanitaceae</taxon>
        <taxon>Amanita</taxon>
    </lineage>
</organism>
<evidence type="ECO:0000313" key="2">
    <source>
        <dbReference type="Proteomes" id="UP000242287"/>
    </source>
</evidence>
<protein>
    <recommendedName>
        <fullName evidence="3">F-box domain-containing protein</fullName>
    </recommendedName>
</protein>
<dbReference type="Proteomes" id="UP000242287">
    <property type="component" value="Unassembled WGS sequence"/>
</dbReference>
<accession>A0A2A9NF49</accession>
<dbReference type="EMBL" id="KZ302207">
    <property type="protein sequence ID" value="PFH46330.1"/>
    <property type="molecule type" value="Genomic_DNA"/>
</dbReference>
<name>A0A2A9NF49_9AGAR</name>
<gene>
    <name evidence="1" type="ORF">AMATHDRAFT_7957</name>
</gene>
<keyword evidence="2" id="KW-1185">Reference proteome</keyword>